<dbReference type="HAMAP" id="MF_00230">
    <property type="entry name" value="CobT"/>
    <property type="match status" value="1"/>
</dbReference>
<evidence type="ECO:0000313" key="10">
    <source>
        <dbReference type="EMBL" id="VAW66259.1"/>
    </source>
</evidence>
<dbReference type="CDD" id="cd02439">
    <property type="entry name" value="DMB-PRT_CobT"/>
    <property type="match status" value="1"/>
</dbReference>
<gene>
    <name evidence="10" type="ORF">MNBD_GAMMA09-3474</name>
</gene>
<accession>A0A3B0XWB3</accession>
<protein>
    <recommendedName>
        <fullName evidence="4">Nicotinate-nucleotide--dimethylbenzimidazole phosphoribosyltransferase</fullName>
        <ecNumber evidence="3">2.4.2.21</ecNumber>
    </recommendedName>
    <alternativeName>
        <fullName evidence="8">N(1)-alpha-phosphoribosyltransferase</fullName>
    </alternativeName>
</protein>
<dbReference type="UniPathway" id="UPA00061">
    <property type="reaction ID" value="UER00516"/>
</dbReference>
<dbReference type="Gene3D" id="3.40.50.10210">
    <property type="match status" value="1"/>
</dbReference>
<dbReference type="NCBIfam" id="NF000996">
    <property type="entry name" value="PRK00105.1"/>
    <property type="match status" value="1"/>
</dbReference>
<comment type="catalytic activity">
    <reaction evidence="9">
        <text>5,6-dimethylbenzimidazole + nicotinate beta-D-ribonucleotide = alpha-ribazole 5'-phosphate + nicotinate + H(+)</text>
        <dbReference type="Rhea" id="RHEA:11196"/>
        <dbReference type="ChEBI" id="CHEBI:15378"/>
        <dbReference type="ChEBI" id="CHEBI:15890"/>
        <dbReference type="ChEBI" id="CHEBI:32544"/>
        <dbReference type="ChEBI" id="CHEBI:57502"/>
        <dbReference type="ChEBI" id="CHEBI:57918"/>
        <dbReference type="EC" id="2.4.2.21"/>
    </reaction>
</comment>
<keyword evidence="7 10" id="KW-0808">Transferase</keyword>
<evidence type="ECO:0000256" key="5">
    <source>
        <dbReference type="ARBA" id="ARBA00022573"/>
    </source>
</evidence>
<dbReference type="PANTHER" id="PTHR43463:SF1">
    <property type="entry name" value="NICOTINATE-NUCLEOTIDE--DIMETHYLBENZIMIDAZOLE PHOSPHORIBOSYLTRANSFERASE"/>
    <property type="match status" value="1"/>
</dbReference>
<dbReference type="Gene3D" id="1.10.1610.10">
    <property type="match status" value="1"/>
</dbReference>
<evidence type="ECO:0000256" key="3">
    <source>
        <dbReference type="ARBA" id="ARBA00011991"/>
    </source>
</evidence>
<evidence type="ECO:0000256" key="8">
    <source>
        <dbReference type="ARBA" id="ARBA00030686"/>
    </source>
</evidence>
<keyword evidence="5" id="KW-0169">Cobalamin biosynthesis</keyword>
<evidence type="ECO:0000256" key="1">
    <source>
        <dbReference type="ARBA" id="ARBA00005049"/>
    </source>
</evidence>
<comment type="pathway">
    <text evidence="1">Nucleoside biosynthesis; alpha-ribazole biosynthesis; alpha-ribazole from 5,6-dimethylbenzimidazole: step 1/2.</text>
</comment>
<evidence type="ECO:0000256" key="6">
    <source>
        <dbReference type="ARBA" id="ARBA00022676"/>
    </source>
</evidence>
<dbReference type="FunFam" id="3.40.50.10210:FF:000001">
    <property type="entry name" value="Nicotinate-nucleotide--dimethylbenzimidazole phosphoribosyltransferase"/>
    <property type="match status" value="1"/>
</dbReference>
<organism evidence="10">
    <name type="scientific">hydrothermal vent metagenome</name>
    <dbReference type="NCBI Taxonomy" id="652676"/>
    <lineage>
        <taxon>unclassified sequences</taxon>
        <taxon>metagenomes</taxon>
        <taxon>ecological metagenomes</taxon>
    </lineage>
</organism>
<dbReference type="EMBL" id="UOFI01000074">
    <property type="protein sequence ID" value="VAW66259.1"/>
    <property type="molecule type" value="Genomic_DNA"/>
</dbReference>
<dbReference type="AlphaFoldDB" id="A0A3B0XWB3"/>
<evidence type="ECO:0000256" key="9">
    <source>
        <dbReference type="ARBA" id="ARBA00047340"/>
    </source>
</evidence>
<dbReference type="PANTHER" id="PTHR43463">
    <property type="entry name" value="NICOTINATE-NUCLEOTIDE--DIMETHYLBENZIMIDAZOLE PHOSPHORIBOSYLTRANSFERASE"/>
    <property type="match status" value="1"/>
</dbReference>
<dbReference type="InterPro" id="IPR003200">
    <property type="entry name" value="Nict_dMeBzImd_PRibTrfase"/>
</dbReference>
<dbReference type="NCBIfam" id="TIGR03160">
    <property type="entry name" value="cobT_DBIPRT"/>
    <property type="match status" value="1"/>
</dbReference>
<reference evidence="10" key="1">
    <citation type="submission" date="2018-06" db="EMBL/GenBank/DDBJ databases">
        <authorList>
            <person name="Zhirakovskaya E."/>
        </authorList>
    </citation>
    <scope>NUCLEOTIDE SEQUENCE</scope>
</reference>
<sequence>MSELEWLQQSVKIINKKYTVQAEGRQNSLTKPPGSLGRMETVAIQLSAMQACLKPAVDNVYITVFAADHGVADENVSAFPQAVTLEMVRNFSSGGAAISVLAKQLGARLEVVNLGTVSEQENLPGVIDQRISPATENFSQQAAMSASQMVEAMNAGREAVLRAEKHSAQLFIGGDMGIANTTSATAVACALLNEKAENITGPGTGLDKNGVLHKTEVINNSLQKHKAEMKTPLDVLQCVGGFEIAALSGAYIACAQQGLPVMVDGFISGVAALLAIKINSGVKDWMFFSHLSAEPGHKIILQAMQVEPLVQMNMRLGEASGAAVVVPLLRLACALQNNMATFEQAGVSNKN</sequence>
<comment type="similarity">
    <text evidence="2">Belongs to the CobT family.</text>
</comment>
<dbReference type="InterPro" id="IPR023195">
    <property type="entry name" value="Nict_dMeBzImd_PRibTrfase_N"/>
</dbReference>
<evidence type="ECO:0000256" key="4">
    <source>
        <dbReference type="ARBA" id="ARBA00015486"/>
    </source>
</evidence>
<dbReference type="InterPro" id="IPR036087">
    <property type="entry name" value="Nict_dMeBzImd_PRibTrfase_sf"/>
</dbReference>
<dbReference type="GO" id="GO:0008939">
    <property type="term" value="F:nicotinate-nucleotide-dimethylbenzimidazole phosphoribosyltransferase activity"/>
    <property type="evidence" value="ECO:0007669"/>
    <property type="project" value="UniProtKB-EC"/>
</dbReference>
<dbReference type="SUPFAM" id="SSF52733">
    <property type="entry name" value="Nicotinate mononucleotide:5,6-dimethylbenzimidazole phosphoribosyltransferase (CobT)"/>
    <property type="match status" value="1"/>
</dbReference>
<keyword evidence="6 10" id="KW-0328">Glycosyltransferase</keyword>
<proteinExistence type="inferred from homology"/>
<dbReference type="InterPro" id="IPR017846">
    <property type="entry name" value="Nict_dMeBzImd_PRibTrfase_bact"/>
</dbReference>
<evidence type="ECO:0000256" key="2">
    <source>
        <dbReference type="ARBA" id="ARBA00007110"/>
    </source>
</evidence>
<name>A0A3B0XWB3_9ZZZZ</name>
<dbReference type="EC" id="2.4.2.21" evidence="3"/>
<dbReference type="GO" id="GO:0009236">
    <property type="term" value="P:cobalamin biosynthetic process"/>
    <property type="evidence" value="ECO:0007669"/>
    <property type="project" value="UniProtKB-KW"/>
</dbReference>
<evidence type="ECO:0000256" key="7">
    <source>
        <dbReference type="ARBA" id="ARBA00022679"/>
    </source>
</evidence>
<dbReference type="Pfam" id="PF02277">
    <property type="entry name" value="DBI_PRT"/>
    <property type="match status" value="1"/>
</dbReference>